<gene>
    <name evidence="1" type="ORF">ABUE30_18235</name>
</gene>
<evidence type="ECO:0008006" key="3">
    <source>
        <dbReference type="Google" id="ProtNLM"/>
    </source>
</evidence>
<accession>A0ABW9GCI9</accession>
<keyword evidence="2" id="KW-1185">Reference proteome</keyword>
<sequence>MDNMSILSGDLDLSMENISLSVGESDKKYINKVDAGIGMFGPGPCPCGPCPCGL</sequence>
<evidence type="ECO:0000313" key="2">
    <source>
        <dbReference type="Proteomes" id="UP001629953"/>
    </source>
</evidence>
<name>A0ABW9GCI9_9GAMM</name>
<protein>
    <recommendedName>
        <fullName evidence="3">Bacteriocin-like protein</fullName>
    </recommendedName>
</protein>
<dbReference type="RefSeq" id="WP_408625269.1">
    <property type="nucleotide sequence ID" value="NZ_JBEQCT010000014.1"/>
</dbReference>
<comment type="caution">
    <text evidence="1">The sequence shown here is derived from an EMBL/GenBank/DDBJ whole genome shotgun (WGS) entry which is preliminary data.</text>
</comment>
<evidence type="ECO:0000313" key="1">
    <source>
        <dbReference type="EMBL" id="MFM2486969.1"/>
    </source>
</evidence>
<dbReference type="EMBL" id="JBEQCT010000014">
    <property type="protein sequence ID" value="MFM2486969.1"/>
    <property type="molecule type" value="Genomic_DNA"/>
</dbReference>
<organism evidence="1 2">
    <name type="scientific">Celerinatantimonas yamalensis</name>
    <dbReference type="NCBI Taxonomy" id="559956"/>
    <lineage>
        <taxon>Bacteria</taxon>
        <taxon>Pseudomonadati</taxon>
        <taxon>Pseudomonadota</taxon>
        <taxon>Gammaproteobacteria</taxon>
        <taxon>Celerinatantimonadaceae</taxon>
        <taxon>Celerinatantimonas</taxon>
    </lineage>
</organism>
<proteinExistence type="predicted"/>
<reference evidence="1 2" key="1">
    <citation type="journal article" date="2013" name="Int. J. Syst. Evol. Microbiol.">
        <title>Celerinatantimonas yamalensis sp. nov., a cold-adapted diazotrophic bacterium from a cold permafrost brine.</title>
        <authorList>
            <person name="Shcherbakova V."/>
            <person name="Chuvilskaya N."/>
            <person name="Rivkina E."/>
            <person name="Demidov N."/>
            <person name="Uchaeva V."/>
            <person name="Suetin S."/>
            <person name="Suzina N."/>
            <person name="Gilichinsky D."/>
        </authorList>
    </citation>
    <scope>NUCLEOTIDE SEQUENCE [LARGE SCALE GENOMIC DNA]</scope>
    <source>
        <strain evidence="1 2">C7</strain>
    </source>
</reference>
<dbReference type="Proteomes" id="UP001629953">
    <property type="component" value="Unassembled WGS sequence"/>
</dbReference>